<dbReference type="CDD" id="cd12169">
    <property type="entry name" value="PGDH_like_1"/>
    <property type="match status" value="1"/>
</dbReference>
<dbReference type="InterPro" id="IPR006140">
    <property type="entry name" value="D-isomer_DH_NAD-bd"/>
</dbReference>
<protein>
    <submittedName>
        <fullName evidence="8">D-2-hydroxyacid dehydrogenase family protein</fullName>
    </submittedName>
</protein>
<evidence type="ECO:0000256" key="1">
    <source>
        <dbReference type="ARBA" id="ARBA00005854"/>
    </source>
</evidence>
<reference evidence="8 9" key="1">
    <citation type="submission" date="2019-04" db="EMBL/GenBank/DDBJ databases">
        <authorList>
            <person name="Li M."/>
            <person name="Gao C."/>
        </authorList>
    </citation>
    <scope>NUCLEOTIDE SEQUENCE [LARGE SCALE GENOMIC DNA]</scope>
    <source>
        <strain evidence="8 9">BGMRC 2031</strain>
    </source>
</reference>
<keyword evidence="3 5" id="KW-0560">Oxidoreductase</keyword>
<dbReference type="PROSITE" id="PS00671">
    <property type="entry name" value="D_2_HYDROXYACID_DH_3"/>
    <property type="match status" value="1"/>
</dbReference>
<evidence type="ECO:0000256" key="3">
    <source>
        <dbReference type="ARBA" id="ARBA00023002"/>
    </source>
</evidence>
<evidence type="ECO:0000256" key="5">
    <source>
        <dbReference type="RuleBase" id="RU003719"/>
    </source>
</evidence>
<dbReference type="SUPFAM" id="SSF52283">
    <property type="entry name" value="Formate/glycerate dehydrogenase catalytic domain-like"/>
    <property type="match status" value="1"/>
</dbReference>
<dbReference type="InterPro" id="IPR006139">
    <property type="entry name" value="D-isomer_2_OHA_DH_cat_dom"/>
</dbReference>
<dbReference type="SUPFAM" id="SSF51735">
    <property type="entry name" value="NAD(P)-binding Rossmann-fold domains"/>
    <property type="match status" value="1"/>
</dbReference>
<feature type="domain" description="D-isomer specific 2-hydroxyacid dehydrogenase catalytic" evidence="6">
    <location>
        <begin position="17"/>
        <end position="312"/>
    </location>
</feature>
<gene>
    <name evidence="8" type="ORF">FCN80_17020</name>
</gene>
<dbReference type="EMBL" id="SZPQ01000026">
    <property type="protein sequence ID" value="TKI04714.1"/>
    <property type="molecule type" value="Genomic_DNA"/>
</dbReference>
<comment type="caution">
    <text evidence="8">The sequence shown here is derived from an EMBL/GenBank/DDBJ whole genome shotgun (WGS) entry which is preliminary data.</text>
</comment>
<dbReference type="PANTHER" id="PTHR42789">
    <property type="entry name" value="D-ISOMER SPECIFIC 2-HYDROXYACID DEHYDROGENASE FAMILY PROTEIN (AFU_ORTHOLOGUE AFUA_6G10090)"/>
    <property type="match status" value="1"/>
</dbReference>
<evidence type="ECO:0000313" key="8">
    <source>
        <dbReference type="EMBL" id="TKI04714.1"/>
    </source>
</evidence>
<evidence type="ECO:0000256" key="4">
    <source>
        <dbReference type="ARBA" id="ARBA00023027"/>
    </source>
</evidence>
<dbReference type="InterPro" id="IPR029752">
    <property type="entry name" value="D-isomer_DH_CS1"/>
</dbReference>
<proteinExistence type="inferred from homology"/>
<comment type="similarity">
    <text evidence="1 5">Belongs to the D-isomer specific 2-hydroxyacid dehydrogenase family.</text>
</comment>
<keyword evidence="4" id="KW-0520">NAD</keyword>
<organism evidence="8 9">
    <name type="scientific">Martelella alba</name>
    <dbReference type="NCBI Taxonomy" id="2590451"/>
    <lineage>
        <taxon>Bacteria</taxon>
        <taxon>Pseudomonadati</taxon>
        <taxon>Pseudomonadota</taxon>
        <taxon>Alphaproteobacteria</taxon>
        <taxon>Hyphomicrobiales</taxon>
        <taxon>Aurantimonadaceae</taxon>
        <taxon>Martelella</taxon>
    </lineage>
</organism>
<dbReference type="Gene3D" id="3.40.50.720">
    <property type="entry name" value="NAD(P)-binding Rossmann-like Domain"/>
    <property type="match status" value="2"/>
</dbReference>
<evidence type="ECO:0000259" key="6">
    <source>
        <dbReference type="Pfam" id="PF00389"/>
    </source>
</evidence>
<keyword evidence="9" id="KW-1185">Reference proteome</keyword>
<keyword evidence="2" id="KW-0028">Amino-acid biosynthesis</keyword>
<evidence type="ECO:0000259" key="7">
    <source>
        <dbReference type="Pfam" id="PF02826"/>
    </source>
</evidence>
<sequence>MRVAVIDDWQSVAEDAADWSPLSSFAQVDFLPDYPAPTSVLAERLQPYDVICAMRERTRFDRLLLSRLPRLKLLSTSGMRNAAIDLPAAAQSGICVCGTESGQFAAAELTWALIMALTRNLAAEAADVRAGGWQIGLGDGLHGKTLGILGLGKIGQKIAGYGRAFGMRLMAWSPNLTEELAARHGVEYVSRQALFRRADIISVHLVLSERSRGIIDAASLALLKPTAYFVNTSRGPLVDEDALLTLLRERRIAGAALDVFDTEPLPAGHPFRTLDNVLATPHIGYVTREDFQRFYGQMVENILAWHAGRPMRVIAP</sequence>
<evidence type="ECO:0000313" key="9">
    <source>
        <dbReference type="Proteomes" id="UP000305202"/>
    </source>
</evidence>
<name>A0ABY2SHE9_9HYPH</name>
<dbReference type="InterPro" id="IPR029753">
    <property type="entry name" value="D-isomer_DH_CS"/>
</dbReference>
<dbReference type="Pfam" id="PF02826">
    <property type="entry name" value="2-Hacid_dh_C"/>
    <property type="match status" value="1"/>
</dbReference>
<dbReference type="Proteomes" id="UP000305202">
    <property type="component" value="Unassembled WGS sequence"/>
</dbReference>
<dbReference type="InterPro" id="IPR036291">
    <property type="entry name" value="NAD(P)-bd_dom_sf"/>
</dbReference>
<dbReference type="InterPro" id="IPR050857">
    <property type="entry name" value="D-2-hydroxyacid_DH"/>
</dbReference>
<feature type="domain" description="D-isomer specific 2-hydroxyacid dehydrogenase NAD-binding" evidence="7">
    <location>
        <begin position="112"/>
        <end position="284"/>
    </location>
</feature>
<accession>A0ABY2SHE9</accession>
<dbReference type="PROSITE" id="PS00065">
    <property type="entry name" value="D_2_HYDROXYACID_DH_1"/>
    <property type="match status" value="1"/>
</dbReference>
<dbReference type="PANTHER" id="PTHR42789:SF1">
    <property type="entry name" value="D-ISOMER SPECIFIC 2-HYDROXYACID DEHYDROGENASE FAMILY PROTEIN (AFU_ORTHOLOGUE AFUA_6G10090)"/>
    <property type="match status" value="1"/>
</dbReference>
<evidence type="ECO:0000256" key="2">
    <source>
        <dbReference type="ARBA" id="ARBA00022605"/>
    </source>
</evidence>
<dbReference type="Pfam" id="PF00389">
    <property type="entry name" value="2-Hacid_dh"/>
    <property type="match status" value="1"/>
</dbReference>